<evidence type="ECO:0000259" key="3">
    <source>
        <dbReference type="Pfam" id="PF08386"/>
    </source>
</evidence>
<evidence type="ECO:0000313" key="5">
    <source>
        <dbReference type="Proteomes" id="UP000198677"/>
    </source>
</evidence>
<keyword evidence="2" id="KW-0732">Signal</keyword>
<dbReference type="Proteomes" id="UP000198677">
    <property type="component" value="Unassembled WGS sequence"/>
</dbReference>
<evidence type="ECO:0000256" key="1">
    <source>
        <dbReference type="SAM" id="MobiDB-lite"/>
    </source>
</evidence>
<accession>A0A1H7QI53</accession>
<feature type="domain" description="Peptidase S33 tripeptidyl aminopeptidase-like C-terminal" evidence="3">
    <location>
        <begin position="419"/>
        <end position="521"/>
    </location>
</feature>
<dbReference type="InterPro" id="IPR013595">
    <property type="entry name" value="Pept_S33_TAP-like_C"/>
</dbReference>
<dbReference type="SUPFAM" id="SSF53474">
    <property type="entry name" value="alpha/beta-Hydrolases"/>
    <property type="match status" value="1"/>
</dbReference>
<proteinExistence type="predicted"/>
<protein>
    <submittedName>
        <fullName evidence="4">Alpha/beta hydrolase fold</fullName>
    </submittedName>
</protein>
<reference evidence="5" key="1">
    <citation type="submission" date="2016-10" db="EMBL/GenBank/DDBJ databases">
        <authorList>
            <person name="Varghese N."/>
            <person name="Submissions S."/>
        </authorList>
    </citation>
    <scope>NUCLEOTIDE SEQUENCE [LARGE SCALE GENOMIC DNA]</scope>
    <source>
        <strain evidence="5">DSM 44675</strain>
    </source>
</reference>
<dbReference type="EMBL" id="FOAW01000009">
    <property type="protein sequence ID" value="SEL47623.1"/>
    <property type="molecule type" value="Genomic_DNA"/>
</dbReference>
<dbReference type="Pfam" id="PF08386">
    <property type="entry name" value="Abhydrolase_4"/>
    <property type="match status" value="1"/>
</dbReference>
<dbReference type="AlphaFoldDB" id="A0A1H7QI53"/>
<dbReference type="InterPro" id="IPR029058">
    <property type="entry name" value="AB_hydrolase_fold"/>
</dbReference>
<keyword evidence="5" id="KW-1185">Reference proteome</keyword>
<dbReference type="RefSeq" id="WP_245816210.1">
    <property type="nucleotide sequence ID" value="NZ_FOAW01000009.1"/>
</dbReference>
<feature type="region of interest" description="Disordered" evidence="1">
    <location>
        <begin position="35"/>
        <end position="61"/>
    </location>
</feature>
<evidence type="ECO:0000256" key="2">
    <source>
        <dbReference type="SAM" id="SignalP"/>
    </source>
</evidence>
<evidence type="ECO:0000313" key="4">
    <source>
        <dbReference type="EMBL" id="SEL47623.1"/>
    </source>
</evidence>
<dbReference type="GO" id="GO:0016787">
    <property type="term" value="F:hydrolase activity"/>
    <property type="evidence" value="ECO:0007669"/>
    <property type="project" value="UniProtKB-KW"/>
</dbReference>
<organism evidence="4 5">
    <name type="scientific">Rhodococcus maanshanensis</name>
    <dbReference type="NCBI Taxonomy" id="183556"/>
    <lineage>
        <taxon>Bacteria</taxon>
        <taxon>Bacillati</taxon>
        <taxon>Actinomycetota</taxon>
        <taxon>Actinomycetes</taxon>
        <taxon>Mycobacteriales</taxon>
        <taxon>Nocardiaceae</taxon>
        <taxon>Rhodococcus</taxon>
    </lineage>
</organism>
<name>A0A1H7QI53_9NOCA</name>
<feature type="signal peptide" evidence="2">
    <location>
        <begin position="1"/>
        <end position="23"/>
    </location>
</feature>
<keyword evidence="4" id="KW-0378">Hydrolase</keyword>
<sequence length="523" mass="52844">MTSPLRRTWPLAVVLALCCACSAGPSVRPDVAVAQRPGETTSPAADAEQEPPPVEVPRTDLDWSDCTRTTLDTLGLGPGPAGLIIECAQLAAPIDPSSSIPGTFSLGVSRARLPQTPADAGPLVLTSGADRASTATLAALAAGPITDLLAARPVVAVDRRGIGTSTTIECIDTPGLRRAMLDLGQFSPPDPDGGDAADKVMTLSRDATVGCTDFLQPQELAFDAAHAADDLEQLRMAWGVDRLGLLTTGNGAAVGLSYAAQHPDRLSRLVLDAPGSVRADAVTAAESRVAGQEAALAAFARQCAALACSLGPDPRSAVADLVRRASAGELAPVSSNGLLTALTGFLGAPRGDQQARVREFSDVLAAAGRGDIGPLDSLIGHTAAATDSDGQFIARCSDGNQWPTPGRARELRTAWAEQYPVFGPDAALSLLLCTAWPTTPPPELPSRLDATVLTLSGAADPIVGSAGAGSVTGAVAAAGAANATVAWLGSGHPVSTHSGCGQLAIAEYARTGALPPDGGACPG</sequence>
<feature type="chain" id="PRO_5039222694" evidence="2">
    <location>
        <begin position="24"/>
        <end position="523"/>
    </location>
</feature>
<gene>
    <name evidence="4" type="ORF">SAMN05444583_109183</name>
</gene>
<dbReference type="Gene3D" id="3.40.50.1820">
    <property type="entry name" value="alpha/beta hydrolase"/>
    <property type="match status" value="1"/>
</dbReference>